<dbReference type="InterPro" id="IPR001932">
    <property type="entry name" value="PPM-type_phosphatase-like_dom"/>
</dbReference>
<dbReference type="Proteomes" id="UP000317484">
    <property type="component" value="Unassembled WGS sequence"/>
</dbReference>
<dbReference type="SUPFAM" id="SSF81606">
    <property type="entry name" value="PP2C-like"/>
    <property type="match status" value="1"/>
</dbReference>
<feature type="region of interest" description="Disordered" evidence="2">
    <location>
        <begin position="411"/>
        <end position="432"/>
    </location>
</feature>
<evidence type="ECO:0000259" key="3">
    <source>
        <dbReference type="SMART" id="SM00331"/>
    </source>
</evidence>
<dbReference type="InterPro" id="IPR052016">
    <property type="entry name" value="Bact_Sigma-Reg"/>
</dbReference>
<dbReference type="PANTHER" id="PTHR43156:SF2">
    <property type="entry name" value="STAGE II SPORULATION PROTEIN E"/>
    <property type="match status" value="1"/>
</dbReference>
<dbReference type="EMBL" id="FXTJ01000006">
    <property type="protein sequence ID" value="SMO87652.1"/>
    <property type="molecule type" value="Genomic_DNA"/>
</dbReference>
<evidence type="ECO:0000313" key="5">
    <source>
        <dbReference type="Proteomes" id="UP000317484"/>
    </source>
</evidence>
<proteinExistence type="predicted"/>
<dbReference type="SMART" id="SM00331">
    <property type="entry name" value="PP2C_SIG"/>
    <property type="match status" value="1"/>
</dbReference>
<dbReference type="RefSeq" id="WP_142459407.1">
    <property type="nucleotide sequence ID" value="NZ_FXTJ01000006.1"/>
</dbReference>
<dbReference type="PANTHER" id="PTHR43156">
    <property type="entry name" value="STAGE II SPORULATION PROTEIN E-RELATED"/>
    <property type="match status" value="1"/>
</dbReference>
<keyword evidence="1" id="KW-0378">Hydrolase</keyword>
<organism evidence="4 5">
    <name type="scientific">Geodermatophilus aquaeductus</name>
    <dbReference type="NCBI Taxonomy" id="1564161"/>
    <lineage>
        <taxon>Bacteria</taxon>
        <taxon>Bacillati</taxon>
        <taxon>Actinomycetota</taxon>
        <taxon>Actinomycetes</taxon>
        <taxon>Geodermatophilales</taxon>
        <taxon>Geodermatophilaceae</taxon>
        <taxon>Geodermatophilus</taxon>
    </lineage>
</organism>
<dbReference type="Gene3D" id="3.60.40.10">
    <property type="entry name" value="PPM-type phosphatase domain"/>
    <property type="match status" value="1"/>
</dbReference>
<name>A0A521EUQ0_9ACTN</name>
<dbReference type="AlphaFoldDB" id="A0A521EUQ0"/>
<accession>A0A521EUQ0</accession>
<feature type="domain" description="PPM-type phosphatase" evidence="3">
    <location>
        <begin position="192"/>
        <end position="407"/>
    </location>
</feature>
<evidence type="ECO:0000313" key="4">
    <source>
        <dbReference type="EMBL" id="SMO87652.1"/>
    </source>
</evidence>
<protein>
    <submittedName>
        <fullName evidence="4">Stage II sporulation protein E (SpoIIE)</fullName>
    </submittedName>
</protein>
<reference evidence="4 5" key="1">
    <citation type="submission" date="2017-05" db="EMBL/GenBank/DDBJ databases">
        <authorList>
            <person name="Varghese N."/>
            <person name="Submissions S."/>
        </authorList>
    </citation>
    <scope>NUCLEOTIDE SEQUENCE [LARGE SCALE GENOMIC DNA]</scope>
    <source>
        <strain evidence="4 5">DSM 46834</strain>
    </source>
</reference>
<evidence type="ECO:0000256" key="1">
    <source>
        <dbReference type="ARBA" id="ARBA00022801"/>
    </source>
</evidence>
<dbReference type="InterPro" id="IPR036457">
    <property type="entry name" value="PPM-type-like_dom_sf"/>
</dbReference>
<keyword evidence="5" id="KW-1185">Reference proteome</keyword>
<evidence type="ECO:0000256" key="2">
    <source>
        <dbReference type="SAM" id="MobiDB-lite"/>
    </source>
</evidence>
<sequence>MPTDPGGHARPGFHDVTGRCPPDESVGEWLLGTLLDRAHLVPPRLVGPLAAQQLRAAGADEVAIHLQDLDQVVLRPMEGPGLVGGSVPISGSAVGRAFATDTLQEVLLTDGRICLHVPMLDGSDRVGVLSFVLSGVDEHDRRLAHRVAALVADLVVTKDEYTDTIARVRTARPLGLAAQLQRQSLRPLSMTTPDVDLSGILEPAYEVGGDVFDYSLDEHVLSVALFDAMGHGLQAATMSTVVLAAYRHGRLRNRPLAGLYGEMDRVVAGSFPGRFATGQIGRLDTETGELSWVNAGHPPALWVREGRVLGELTGPVTRPIGFGGAAPHVHTVRLEPGDRLLFFTDGVVEERLEGGEQFGEGRLRQLLEETTREGLPAAESVRRLSHALMAARAGRTSDDASLLLLEWKAPPREDELDPDIPEALPPTEEGIR</sequence>
<dbReference type="GO" id="GO:0016791">
    <property type="term" value="F:phosphatase activity"/>
    <property type="evidence" value="ECO:0007669"/>
    <property type="project" value="TreeGrafter"/>
</dbReference>
<gene>
    <name evidence="4" type="ORF">SAMN06273567_10645</name>
</gene>
<dbReference type="Pfam" id="PF07228">
    <property type="entry name" value="SpoIIE"/>
    <property type="match status" value="1"/>
</dbReference>